<reference evidence="3 4" key="1">
    <citation type="submission" date="2022-05" db="EMBL/GenBank/DDBJ databases">
        <authorList>
            <consortium name="Genoscope - CEA"/>
            <person name="William W."/>
        </authorList>
    </citation>
    <scope>NUCLEOTIDE SEQUENCE [LARGE SCALE GENOMIC DNA]</scope>
</reference>
<dbReference type="PANTHER" id="PTHR13602:SF2">
    <property type="entry name" value="UPF0488 PROTEIN C8ORF33"/>
    <property type="match status" value="1"/>
</dbReference>
<gene>
    <name evidence="3" type="ORF">PMEA_00015857</name>
</gene>
<feature type="region of interest" description="Disordered" evidence="2">
    <location>
        <begin position="132"/>
        <end position="153"/>
    </location>
</feature>
<protein>
    <submittedName>
        <fullName evidence="3">Uncharacterized protein</fullName>
    </submittedName>
</protein>
<dbReference type="Proteomes" id="UP001159428">
    <property type="component" value="Unassembled WGS sequence"/>
</dbReference>
<feature type="compositionally biased region" description="Basic and acidic residues" evidence="2">
    <location>
        <begin position="132"/>
        <end position="147"/>
    </location>
</feature>
<sequence length="213" mass="25198">MADGEASKELTAKQRKNKKKKEAAKRKKQEQSLKVSAVTFVWKCTENSVEGSEKHDERETQENFESAEDKFHRELNWCIEQLEMGLAFQKTDKKHAEIVNRHLRSLKSSKTPMPRKRQLMFSLFGDYRKKMEEDRRREKQGDLEKLKKPSVNPRLTTINREEQKSIFVKVCQTKCKDSDKEKATDKEEIPSNNVWKFQTSDNEFRFDFADSRS</sequence>
<accession>A0AAU9X4A6</accession>
<feature type="compositionally biased region" description="Basic and acidic residues" evidence="2">
    <location>
        <begin position="1"/>
        <end position="12"/>
    </location>
</feature>
<comment type="caution">
    <text evidence="3">The sequence shown here is derived from an EMBL/GenBank/DDBJ whole genome shotgun (WGS) entry which is preliminary data.</text>
</comment>
<evidence type="ECO:0000313" key="4">
    <source>
        <dbReference type="Proteomes" id="UP001159428"/>
    </source>
</evidence>
<feature type="compositionally biased region" description="Basic and acidic residues" evidence="2">
    <location>
        <begin position="51"/>
        <end position="66"/>
    </location>
</feature>
<evidence type="ECO:0000313" key="3">
    <source>
        <dbReference type="EMBL" id="CAH3135694.1"/>
    </source>
</evidence>
<feature type="region of interest" description="Disordered" evidence="2">
    <location>
        <begin position="47"/>
        <end position="66"/>
    </location>
</feature>
<name>A0AAU9X4A6_9CNID</name>
<dbReference type="InterPro" id="IPR029274">
    <property type="entry name" value="DUF4615"/>
</dbReference>
<keyword evidence="4" id="KW-1185">Reference proteome</keyword>
<organism evidence="3 4">
    <name type="scientific">Pocillopora meandrina</name>
    <dbReference type="NCBI Taxonomy" id="46732"/>
    <lineage>
        <taxon>Eukaryota</taxon>
        <taxon>Metazoa</taxon>
        <taxon>Cnidaria</taxon>
        <taxon>Anthozoa</taxon>
        <taxon>Hexacorallia</taxon>
        <taxon>Scleractinia</taxon>
        <taxon>Astrocoeniina</taxon>
        <taxon>Pocilloporidae</taxon>
        <taxon>Pocillopora</taxon>
    </lineage>
</organism>
<proteinExistence type="inferred from homology"/>
<feature type="compositionally biased region" description="Basic residues" evidence="2">
    <location>
        <begin position="13"/>
        <end position="28"/>
    </location>
</feature>
<evidence type="ECO:0000256" key="1">
    <source>
        <dbReference type="ARBA" id="ARBA00005707"/>
    </source>
</evidence>
<dbReference type="AlphaFoldDB" id="A0AAU9X4A6"/>
<dbReference type="PANTHER" id="PTHR13602">
    <property type="entry name" value="UPF0488 PROTEIN C8ORF33"/>
    <property type="match status" value="1"/>
</dbReference>
<comment type="similarity">
    <text evidence="1">Belongs to the UPF0488 family.</text>
</comment>
<dbReference type="Pfam" id="PF15393">
    <property type="entry name" value="DUF4615"/>
    <property type="match status" value="1"/>
</dbReference>
<feature type="region of interest" description="Disordered" evidence="2">
    <location>
        <begin position="1"/>
        <end position="34"/>
    </location>
</feature>
<evidence type="ECO:0000256" key="2">
    <source>
        <dbReference type="SAM" id="MobiDB-lite"/>
    </source>
</evidence>
<dbReference type="EMBL" id="CALNXJ010000029">
    <property type="protein sequence ID" value="CAH3135694.1"/>
    <property type="molecule type" value="Genomic_DNA"/>
</dbReference>